<dbReference type="STRING" id="6290.A0A158QMT4"/>
<proteinExistence type="predicted"/>
<keyword evidence="5" id="KW-1185">Reference proteome</keyword>
<name>A0A158QMT4_HAEPC</name>
<dbReference type="EMBL" id="UZAF01017013">
    <property type="protein sequence ID" value="VDO36850.1"/>
    <property type="molecule type" value="Genomic_DNA"/>
</dbReference>
<dbReference type="InterPro" id="IPR052823">
    <property type="entry name" value="SXP/RAL-2_related"/>
</dbReference>
<reference evidence="6" key="1">
    <citation type="submission" date="2016-04" db="UniProtKB">
        <authorList>
            <consortium name="WormBaseParasite"/>
        </authorList>
    </citation>
    <scope>IDENTIFICATION</scope>
</reference>
<accession>A0A158QMT4</accession>
<evidence type="ECO:0000313" key="4">
    <source>
        <dbReference type="EMBL" id="VDO36850.1"/>
    </source>
</evidence>
<gene>
    <name evidence="4" type="ORF">HPLM_LOCUS9199</name>
</gene>
<organism evidence="6">
    <name type="scientific">Haemonchus placei</name>
    <name type="common">Barber's pole worm</name>
    <dbReference type="NCBI Taxonomy" id="6290"/>
    <lineage>
        <taxon>Eukaryota</taxon>
        <taxon>Metazoa</taxon>
        <taxon>Ecdysozoa</taxon>
        <taxon>Nematoda</taxon>
        <taxon>Chromadorea</taxon>
        <taxon>Rhabditida</taxon>
        <taxon>Rhabditina</taxon>
        <taxon>Rhabditomorpha</taxon>
        <taxon>Strongyloidea</taxon>
        <taxon>Trichostrongylidae</taxon>
        <taxon>Haemonchus</taxon>
    </lineage>
</organism>
<dbReference type="PANTHER" id="PTHR21593">
    <property type="entry name" value="PRION-LIKE- Q/N-RICH -DOMAIN-BEARING PROTEIN PROTEIN"/>
    <property type="match status" value="1"/>
</dbReference>
<dbReference type="InterPro" id="IPR003677">
    <property type="entry name" value="ANIS5_cation-bd"/>
</dbReference>
<feature type="chain" id="PRO_5043135490" evidence="2">
    <location>
        <begin position="16"/>
        <end position="405"/>
    </location>
</feature>
<protein>
    <submittedName>
        <fullName evidence="6">DUF148 domain-containing protein</fullName>
    </submittedName>
</protein>
<dbReference type="Pfam" id="PF02520">
    <property type="entry name" value="ANIS5_cation-bd"/>
    <property type="match status" value="1"/>
</dbReference>
<keyword evidence="2" id="KW-0732">Signal</keyword>
<evidence type="ECO:0000256" key="2">
    <source>
        <dbReference type="SAM" id="SignalP"/>
    </source>
</evidence>
<dbReference type="OrthoDB" id="5871578at2759"/>
<evidence type="ECO:0000259" key="3">
    <source>
        <dbReference type="Pfam" id="PF02520"/>
    </source>
</evidence>
<evidence type="ECO:0000313" key="5">
    <source>
        <dbReference type="Proteomes" id="UP000268014"/>
    </source>
</evidence>
<feature type="signal peptide" evidence="2">
    <location>
        <begin position="1"/>
        <end position="15"/>
    </location>
</feature>
<dbReference type="WBParaSite" id="HPLM_0000920701-mRNA-1">
    <property type="protein sequence ID" value="HPLM_0000920701-mRNA-1"/>
    <property type="gene ID" value="HPLM_0000920701"/>
</dbReference>
<feature type="domain" description="SXP/RAL-2 family protein Ani s 5-like cation-binding" evidence="3">
    <location>
        <begin position="47"/>
        <end position="145"/>
    </location>
</feature>
<evidence type="ECO:0000313" key="6">
    <source>
        <dbReference type="WBParaSite" id="HPLM_0000920701-mRNA-1"/>
    </source>
</evidence>
<dbReference type="Proteomes" id="UP000268014">
    <property type="component" value="Unassembled WGS sequence"/>
</dbReference>
<dbReference type="AlphaFoldDB" id="A0A158QMT4"/>
<dbReference type="OMA" id="IMRVYLP"/>
<evidence type="ECO:0000256" key="1">
    <source>
        <dbReference type="SAM" id="MobiDB-lite"/>
    </source>
</evidence>
<reference evidence="4 5" key="2">
    <citation type="submission" date="2018-11" db="EMBL/GenBank/DDBJ databases">
        <authorList>
            <consortium name="Pathogen Informatics"/>
        </authorList>
    </citation>
    <scope>NUCLEOTIDE SEQUENCE [LARGE SCALE GENOMIC DNA]</scope>
    <source>
        <strain evidence="4 5">MHpl1</strain>
    </source>
</reference>
<feature type="region of interest" description="Disordered" evidence="1">
    <location>
        <begin position="382"/>
        <end position="405"/>
    </location>
</feature>
<sequence length="405" mass="43064">MWLFLPLLITGQALSYPAPPLLDQIQNINTIRGINENFLNKLSMEAAWAYGQIIGNTSQSLNSIRTALTDWSKQYGIQKEYQLFADEIEKENENFKKSVKDLMPKLTKYFDDYMKVVNDKKQSVASAFNRTADLAKQLDDKQKAIAEYIMRVYLPSLADVPGINDNSGGGFPGSNSGFPGNRGVFPGGNTGYPWGNSGGLGGFAGGSSGIPGGVGSSWGNDLYPRNNNGYPGGNVGFSGTSGMLPGSNEGSGRFSGSRPGFPANNIGALERNGPFSSSTGDLQRRNDGFQGGRGGLFGGNDILLKNDGSFPRTYGSVNSNGASFGIPTTQQFGYNEGIPRAQVGDHGLSGALSGNNGFLGDRSTYIADGNPVSGKRYGELSNSGAQSGLNPKKPMFGQVNSFRQW</sequence>
<dbReference type="PANTHER" id="PTHR21593:SF36">
    <property type="entry name" value="DUF148 DOMAIN-CONTAINING PROTEIN-RELATED"/>
    <property type="match status" value="1"/>
</dbReference>